<evidence type="ECO:0000313" key="9">
    <source>
        <dbReference type="Proteomes" id="UP001142393"/>
    </source>
</evidence>
<name>A0A9W8U0B7_9AGAR</name>
<feature type="transmembrane region" description="Helical" evidence="7">
    <location>
        <begin position="130"/>
        <end position="150"/>
    </location>
</feature>
<evidence type="ECO:0000256" key="4">
    <source>
        <dbReference type="ARBA" id="ARBA00023136"/>
    </source>
</evidence>
<feature type="transmembrane region" description="Helical" evidence="7">
    <location>
        <begin position="170"/>
        <end position="189"/>
    </location>
</feature>
<evidence type="ECO:0000256" key="6">
    <source>
        <dbReference type="ARBA" id="ARBA00050768"/>
    </source>
</evidence>
<keyword evidence="9" id="KW-1185">Reference proteome</keyword>
<feature type="transmembrane region" description="Helical" evidence="7">
    <location>
        <begin position="237"/>
        <end position="258"/>
    </location>
</feature>
<comment type="subcellular location">
    <subcellularLocation>
        <location evidence="1">Membrane</location>
        <topology evidence="1">Multi-pass membrane protein</topology>
    </subcellularLocation>
</comment>
<gene>
    <name evidence="8" type="ORF">DFH05DRAFT_1457658</name>
</gene>
<feature type="transmembrane region" description="Helical" evidence="7">
    <location>
        <begin position="44"/>
        <end position="66"/>
    </location>
</feature>
<keyword evidence="3 7" id="KW-1133">Transmembrane helix</keyword>
<dbReference type="GO" id="GO:0015174">
    <property type="term" value="F:basic amino acid transmembrane transporter activity"/>
    <property type="evidence" value="ECO:0007669"/>
    <property type="project" value="UniProtKB-ARBA"/>
</dbReference>
<protein>
    <submittedName>
        <fullName evidence="8">PQ loop repeat-domain-containing protein</fullName>
    </submittedName>
</protein>
<dbReference type="Gene3D" id="1.20.1280.290">
    <property type="match status" value="2"/>
</dbReference>
<organism evidence="8 9">
    <name type="scientific">Lentinula detonsa</name>
    <dbReference type="NCBI Taxonomy" id="2804962"/>
    <lineage>
        <taxon>Eukaryota</taxon>
        <taxon>Fungi</taxon>
        <taxon>Dikarya</taxon>
        <taxon>Basidiomycota</taxon>
        <taxon>Agaricomycotina</taxon>
        <taxon>Agaricomycetes</taxon>
        <taxon>Agaricomycetidae</taxon>
        <taxon>Agaricales</taxon>
        <taxon>Marasmiineae</taxon>
        <taxon>Omphalotaceae</taxon>
        <taxon>Lentinula</taxon>
    </lineage>
</organism>
<accession>A0A9W8U0B7</accession>
<dbReference type="AlphaFoldDB" id="A0A9W8U0B7"/>
<feature type="transmembrane region" description="Helical" evidence="7">
    <location>
        <begin position="201"/>
        <end position="217"/>
    </location>
</feature>
<dbReference type="GO" id="GO:0098852">
    <property type="term" value="C:lytic vacuole membrane"/>
    <property type="evidence" value="ECO:0007669"/>
    <property type="project" value="UniProtKB-ARBA"/>
</dbReference>
<proteinExistence type="inferred from homology"/>
<dbReference type="EMBL" id="JANVFU010000003">
    <property type="protein sequence ID" value="KAJ3747252.1"/>
    <property type="molecule type" value="Genomic_DNA"/>
</dbReference>
<dbReference type="PANTHER" id="PTHR16201">
    <property type="entry name" value="SEVEN TRANSMEMBRANE PROTEIN 1-RELATED"/>
    <property type="match status" value="1"/>
</dbReference>
<feature type="transmembrane region" description="Helical" evidence="7">
    <location>
        <begin position="72"/>
        <end position="93"/>
    </location>
</feature>
<dbReference type="Proteomes" id="UP001142393">
    <property type="component" value="Unassembled WGS sequence"/>
</dbReference>
<comment type="catalytic activity">
    <reaction evidence="6">
        <text>L-histidine(out) + L-arginine(in) = L-histidine(in) + L-arginine(out)</text>
        <dbReference type="Rhea" id="RHEA:71063"/>
        <dbReference type="ChEBI" id="CHEBI:32682"/>
        <dbReference type="ChEBI" id="CHEBI:57595"/>
    </reaction>
</comment>
<evidence type="ECO:0000256" key="5">
    <source>
        <dbReference type="ARBA" id="ARBA00038039"/>
    </source>
</evidence>
<evidence type="ECO:0000256" key="2">
    <source>
        <dbReference type="ARBA" id="ARBA00022692"/>
    </source>
</evidence>
<evidence type="ECO:0000256" key="7">
    <source>
        <dbReference type="SAM" id="Phobius"/>
    </source>
</evidence>
<comment type="similarity">
    <text evidence="5">Belongs to the laat-1 family.</text>
</comment>
<dbReference type="Pfam" id="PF04193">
    <property type="entry name" value="PQ-loop"/>
    <property type="match status" value="2"/>
</dbReference>
<dbReference type="InterPro" id="IPR006603">
    <property type="entry name" value="PQ-loop_rpt"/>
</dbReference>
<evidence type="ECO:0000256" key="1">
    <source>
        <dbReference type="ARBA" id="ARBA00004141"/>
    </source>
</evidence>
<dbReference type="PANTHER" id="PTHR16201:SF44">
    <property type="entry name" value="SEVEN TRANSMEMBRANE PROTEIN 1"/>
    <property type="match status" value="1"/>
</dbReference>
<dbReference type="SMART" id="SM00679">
    <property type="entry name" value="CTNS"/>
    <property type="match status" value="2"/>
</dbReference>
<keyword evidence="2 7" id="KW-0812">Transmembrane</keyword>
<feature type="transmembrane region" description="Helical" evidence="7">
    <location>
        <begin position="12"/>
        <end position="32"/>
    </location>
</feature>
<dbReference type="GO" id="GO:0034486">
    <property type="term" value="P:vacuolar transmembrane transport"/>
    <property type="evidence" value="ECO:0007669"/>
    <property type="project" value="UniProtKB-ARBA"/>
</dbReference>
<comment type="caution">
    <text evidence="8">The sequence shown here is derived from an EMBL/GenBank/DDBJ whole genome shotgun (WGS) entry which is preliminary data.</text>
</comment>
<evidence type="ECO:0000256" key="3">
    <source>
        <dbReference type="ARBA" id="ARBA00022989"/>
    </source>
</evidence>
<dbReference type="FunFam" id="1.20.1280.290:FF:000012">
    <property type="entry name" value="Vacuolar membrane PQ loop repeat protein"/>
    <property type="match status" value="1"/>
</dbReference>
<dbReference type="FunFam" id="1.20.1280.290:FF:000009">
    <property type="entry name" value="PQ loop repeat family protein"/>
    <property type="match status" value="1"/>
</dbReference>
<sequence length="276" mass="30952">MSYLLASYNDTLSSILGWVSIACWIVVYSPQIHENYSLQSGEGLSLIFVYVWLLGDITNMTGAILAGLLPTVIILGVYYTLCDLILLFQVYYYRWKATKYQVSESVEETPLLIDTNAQNKREVSSTKGIAIRYAGALSFVMIAGVLAWWISSNINLPEKPQKHRSSSLTWVIQVLGWTSAICYLGSRIPQIIKNFSTRCEGLAPALFFFSILGNATYSLSICVKSMEKEYHITNGSWLAGSALTIFLDLAVLSQFSYYRYMAFKRVQPGLTIENTS</sequence>
<evidence type="ECO:0000313" key="8">
    <source>
        <dbReference type="EMBL" id="KAJ3747252.1"/>
    </source>
</evidence>
<keyword evidence="4 7" id="KW-0472">Membrane</keyword>
<reference evidence="8 9" key="1">
    <citation type="journal article" date="2023" name="Proc. Natl. Acad. Sci. U.S.A.">
        <title>A global phylogenomic analysis of the shiitake genus Lentinula.</title>
        <authorList>
            <person name="Sierra-Patev S."/>
            <person name="Min B."/>
            <person name="Naranjo-Ortiz M."/>
            <person name="Looney B."/>
            <person name="Konkel Z."/>
            <person name="Slot J.C."/>
            <person name="Sakamoto Y."/>
            <person name="Steenwyk J.L."/>
            <person name="Rokas A."/>
            <person name="Carro J."/>
            <person name="Camarero S."/>
            <person name="Ferreira P."/>
            <person name="Molpeceres G."/>
            <person name="Ruiz-Duenas F.J."/>
            <person name="Serrano A."/>
            <person name="Henrissat B."/>
            <person name="Drula E."/>
            <person name="Hughes K.W."/>
            <person name="Mata J.L."/>
            <person name="Ishikawa N.K."/>
            <person name="Vargas-Isla R."/>
            <person name="Ushijima S."/>
            <person name="Smith C.A."/>
            <person name="Donoghue J."/>
            <person name="Ahrendt S."/>
            <person name="Andreopoulos W."/>
            <person name="He G."/>
            <person name="LaButti K."/>
            <person name="Lipzen A."/>
            <person name="Ng V."/>
            <person name="Riley R."/>
            <person name="Sandor L."/>
            <person name="Barry K."/>
            <person name="Martinez A.T."/>
            <person name="Xiao Y."/>
            <person name="Gibbons J.G."/>
            <person name="Terashima K."/>
            <person name="Grigoriev I.V."/>
            <person name="Hibbett D."/>
        </authorList>
    </citation>
    <scope>NUCLEOTIDE SEQUENCE [LARGE SCALE GENOMIC DNA]</scope>
    <source>
        <strain evidence="8 9">TFB7810</strain>
    </source>
</reference>
<dbReference type="InterPro" id="IPR051415">
    <property type="entry name" value="LAAT-1"/>
</dbReference>